<reference evidence="8 9" key="1">
    <citation type="submission" date="2019-12" db="EMBL/GenBank/DDBJ databases">
        <authorList>
            <person name="Kun Z."/>
        </authorList>
    </citation>
    <scope>NUCLEOTIDE SEQUENCE [LARGE SCALE GENOMIC DNA]</scope>
    <source>
        <strain evidence="8 9">YIM 123512</strain>
    </source>
</reference>
<protein>
    <submittedName>
        <fullName evidence="8">TetR family transcriptional regulator</fullName>
    </submittedName>
</protein>
<evidence type="ECO:0000256" key="1">
    <source>
        <dbReference type="ARBA" id="ARBA00022491"/>
    </source>
</evidence>
<dbReference type="SUPFAM" id="SSF48498">
    <property type="entry name" value="Tetracyclin repressor-like, C-terminal domain"/>
    <property type="match status" value="1"/>
</dbReference>
<feature type="DNA-binding region" description="H-T-H motif" evidence="5">
    <location>
        <begin position="29"/>
        <end position="48"/>
    </location>
</feature>
<accession>A0A6L7F110</accession>
<dbReference type="InterPro" id="IPR036271">
    <property type="entry name" value="Tet_transcr_reg_TetR-rel_C_sf"/>
</dbReference>
<dbReference type="InterPro" id="IPR009057">
    <property type="entry name" value="Homeodomain-like_sf"/>
</dbReference>
<dbReference type="InterPro" id="IPR050109">
    <property type="entry name" value="HTH-type_TetR-like_transc_reg"/>
</dbReference>
<dbReference type="GO" id="GO:0000976">
    <property type="term" value="F:transcription cis-regulatory region binding"/>
    <property type="evidence" value="ECO:0007669"/>
    <property type="project" value="TreeGrafter"/>
</dbReference>
<keyword evidence="9" id="KW-1185">Reference proteome</keyword>
<evidence type="ECO:0000256" key="4">
    <source>
        <dbReference type="ARBA" id="ARBA00023163"/>
    </source>
</evidence>
<dbReference type="PROSITE" id="PS50977">
    <property type="entry name" value="HTH_TETR_2"/>
    <property type="match status" value="1"/>
</dbReference>
<evidence type="ECO:0000313" key="9">
    <source>
        <dbReference type="Proteomes" id="UP000473325"/>
    </source>
</evidence>
<dbReference type="InterPro" id="IPR001647">
    <property type="entry name" value="HTH_TetR"/>
</dbReference>
<name>A0A6L7F110_9ACTN</name>
<evidence type="ECO:0000256" key="5">
    <source>
        <dbReference type="PROSITE-ProRule" id="PRU00335"/>
    </source>
</evidence>
<keyword evidence="4" id="KW-0804">Transcription</keyword>
<evidence type="ECO:0000256" key="2">
    <source>
        <dbReference type="ARBA" id="ARBA00023015"/>
    </source>
</evidence>
<proteinExistence type="predicted"/>
<dbReference type="RefSeq" id="WP_160878866.1">
    <property type="nucleotide sequence ID" value="NZ_WUEK01000009.1"/>
</dbReference>
<evidence type="ECO:0000313" key="8">
    <source>
        <dbReference type="EMBL" id="MXG90945.1"/>
    </source>
</evidence>
<comment type="caution">
    <text evidence="8">The sequence shown here is derived from an EMBL/GenBank/DDBJ whole genome shotgun (WGS) entry which is preliminary data.</text>
</comment>
<dbReference type="Proteomes" id="UP000473325">
    <property type="component" value="Unassembled WGS sequence"/>
</dbReference>
<dbReference type="PANTHER" id="PTHR30055:SF234">
    <property type="entry name" value="HTH-TYPE TRANSCRIPTIONAL REGULATOR BETI"/>
    <property type="match status" value="1"/>
</dbReference>
<evidence type="ECO:0000259" key="7">
    <source>
        <dbReference type="PROSITE" id="PS50977"/>
    </source>
</evidence>
<dbReference type="PRINTS" id="PR00455">
    <property type="entry name" value="HTHTETR"/>
</dbReference>
<feature type="domain" description="HTH tetR-type" evidence="7">
    <location>
        <begin position="7"/>
        <end position="66"/>
    </location>
</feature>
<gene>
    <name evidence="8" type="ORF">GRQ65_15455</name>
</gene>
<keyword evidence="1" id="KW-0678">Repressor</keyword>
<dbReference type="SUPFAM" id="SSF46689">
    <property type="entry name" value="Homeodomain-like"/>
    <property type="match status" value="1"/>
</dbReference>
<feature type="region of interest" description="Disordered" evidence="6">
    <location>
        <begin position="196"/>
        <end position="215"/>
    </location>
</feature>
<organism evidence="8 9">
    <name type="scientific">Nocardioides flavescens</name>
    <dbReference type="NCBI Taxonomy" id="2691959"/>
    <lineage>
        <taxon>Bacteria</taxon>
        <taxon>Bacillati</taxon>
        <taxon>Actinomycetota</taxon>
        <taxon>Actinomycetes</taxon>
        <taxon>Propionibacteriales</taxon>
        <taxon>Nocardioidaceae</taxon>
        <taxon>Nocardioides</taxon>
    </lineage>
</organism>
<keyword evidence="2" id="KW-0805">Transcription regulation</keyword>
<evidence type="ECO:0000256" key="6">
    <source>
        <dbReference type="SAM" id="MobiDB-lite"/>
    </source>
</evidence>
<dbReference type="GO" id="GO:0003700">
    <property type="term" value="F:DNA-binding transcription factor activity"/>
    <property type="evidence" value="ECO:0007669"/>
    <property type="project" value="TreeGrafter"/>
</dbReference>
<keyword evidence="3 5" id="KW-0238">DNA-binding</keyword>
<dbReference type="InterPro" id="IPR039538">
    <property type="entry name" value="BetI_C"/>
</dbReference>
<dbReference type="Gene3D" id="1.10.357.10">
    <property type="entry name" value="Tetracycline Repressor, domain 2"/>
    <property type="match status" value="1"/>
</dbReference>
<sequence>MVRAGRQARREALVGAAQRAMLEHGADAKLVHVAEAAGLTSGAVLYHFPDVQALLLEANRAGMERFYDHRVAALAELDDPAEKLVATVRSGLPVDGDDASVRLLCELGGAAGRQPVYAALLTSLYDRQVAMYEVVLAQGVARGIFTLTDDARTIARNLVALEDAYGYRIVARHPSIDSETAAELILAVARVATGHPLPTSSTTSDPASAEGEPVS</sequence>
<evidence type="ECO:0000256" key="3">
    <source>
        <dbReference type="ARBA" id="ARBA00023125"/>
    </source>
</evidence>
<dbReference type="EMBL" id="WUEK01000009">
    <property type="protein sequence ID" value="MXG90945.1"/>
    <property type="molecule type" value="Genomic_DNA"/>
</dbReference>
<dbReference type="PANTHER" id="PTHR30055">
    <property type="entry name" value="HTH-TYPE TRANSCRIPTIONAL REGULATOR RUTR"/>
    <property type="match status" value="1"/>
</dbReference>
<dbReference type="AlphaFoldDB" id="A0A6L7F110"/>
<dbReference type="Pfam" id="PF13977">
    <property type="entry name" value="TetR_C_6"/>
    <property type="match status" value="1"/>
</dbReference>